<gene>
    <name evidence="2" type="ORF">AG1IA_04986</name>
</gene>
<dbReference type="Proteomes" id="UP000011668">
    <property type="component" value="Unassembled WGS sequence"/>
</dbReference>
<sequence>MLDPLSYTWDVRGPSRIRLLLMYQPKLMKMLVFQIVSSCLFKWVARFHLDHNTIKLKTAAHILHGGVTVIIRGTCTALEVLDFLPTIFGPRDLCSALCAAWGRYGMLRWGRWVAVHVIRSRPAVLSGSKNVSRIVQLRRPFSLYPAVASNDHSPETKMTNEDSSITTTPCAPPNPISPANPLATLRELITDKRPVDVSTLESTYVACPAHHLSYLTKSEFSALVSAASARPEFVLKLCEDQVRLGKRISDSDRYWYMVAHLSCCLSHFRCLELGGNDTKPGEFSTIEETTSPAPIEHLTNAQAHYTKLAKNRMGVHHAYLERLLRIYEHISSTPTHSQVIGVLRGIISTVLQSLFSRPRFRFESHLSQAVWHAIASVQFDRAQTRAILGALRLRFSGTGSARDSRTCDSDPMQHLLQTILDSPKADTRIHNEVCSILRDSQAWSWLRALAGGPHEPSMVAGANTRLAVLVMLHQLYADTPLTGSKPTLTSLEHCWNVWMTILGAEAISAQSLPADTIDRAILSSFLRLAMRYQSTRVVSGAERLLTVYTSVLCEEDKIHMAQPRSLSVELGAAYACTGTSNVFELSARLSAAGFRLDSIRLPSGYLTHVVDLLLKYRFVQVARKVSSQVPADLPPTLIASVAYNCAEAGYVSDAASLLCDARLDVEERHRIALECLYQLNKQRGVLTRPVALHICEALGPDLGRTPPNLRPIAVRMALNAGLLRLAGLMGAHWQLQPRLQRLLATRLVKARLPRLASQALDPHQVKWFSMVLGNTIYRHRISGRARRSHNRLSYGEINATRLGNILLSRSSARLGGRAQLRATLATLARLLRANGVAYETSWSSKRKRAPFRPDGVTLNIILRALVRSTFCVSSSDLRTLFDLLSRAGRCGMAKVGNHFGTGADYVLDGYASSAIALAKLVPRTEGPWAFVRYVRPLLRTFVAGLRIRGDQEGVKVVMKVLRAEDWHWRRAGWHSPGELLNPVCCFLCRMGLTLRPQLVRPEPGDTRSKRHMCQDTGMIGPEANNTNVRGYKACEWLLDRSICATIKCGVLPGTTPRYYWDRLSPKCRAQPKIWVK</sequence>
<dbReference type="EMBL" id="AFRT01001227">
    <property type="protein sequence ID" value="ELU40982.1"/>
    <property type="molecule type" value="Genomic_DNA"/>
</dbReference>
<proteinExistence type="predicted"/>
<dbReference type="OrthoDB" id="2565179at2759"/>
<accession>L8WVY7</accession>
<comment type="caution">
    <text evidence="2">The sequence shown here is derived from an EMBL/GenBank/DDBJ whole genome shotgun (WGS) entry which is preliminary data.</text>
</comment>
<organism evidence="2 3">
    <name type="scientific">Thanatephorus cucumeris (strain AG1-IA)</name>
    <name type="common">Rice sheath blight fungus</name>
    <name type="synonym">Rhizoctonia solani</name>
    <dbReference type="NCBI Taxonomy" id="983506"/>
    <lineage>
        <taxon>Eukaryota</taxon>
        <taxon>Fungi</taxon>
        <taxon>Dikarya</taxon>
        <taxon>Basidiomycota</taxon>
        <taxon>Agaricomycotina</taxon>
        <taxon>Agaricomycetes</taxon>
        <taxon>Cantharellales</taxon>
        <taxon>Ceratobasidiaceae</taxon>
        <taxon>Rhizoctonia</taxon>
        <taxon>Rhizoctonia solani AG-1</taxon>
    </lineage>
</organism>
<evidence type="ECO:0000256" key="1">
    <source>
        <dbReference type="SAM" id="MobiDB-lite"/>
    </source>
</evidence>
<keyword evidence="3" id="KW-1185">Reference proteome</keyword>
<name>L8WVY7_THACA</name>
<dbReference type="HOGENOM" id="CLU_010172_0_0_1"/>
<dbReference type="AlphaFoldDB" id="L8WVY7"/>
<reference evidence="2 3" key="1">
    <citation type="journal article" date="2013" name="Nat. Commun.">
        <title>The evolution and pathogenic mechanisms of the rice sheath blight pathogen.</title>
        <authorList>
            <person name="Zheng A."/>
            <person name="Lin R."/>
            <person name="Xu L."/>
            <person name="Qin P."/>
            <person name="Tang C."/>
            <person name="Ai P."/>
            <person name="Zhang D."/>
            <person name="Liu Y."/>
            <person name="Sun Z."/>
            <person name="Feng H."/>
            <person name="Wang Y."/>
            <person name="Chen Y."/>
            <person name="Liang X."/>
            <person name="Fu R."/>
            <person name="Li Q."/>
            <person name="Zhang J."/>
            <person name="Yu X."/>
            <person name="Xie Z."/>
            <person name="Ding L."/>
            <person name="Guan P."/>
            <person name="Tang J."/>
            <person name="Liang Y."/>
            <person name="Wang S."/>
            <person name="Deng Q."/>
            <person name="Li S."/>
            <person name="Zhu J."/>
            <person name="Wang L."/>
            <person name="Liu H."/>
            <person name="Li P."/>
        </authorList>
    </citation>
    <scope>NUCLEOTIDE SEQUENCE [LARGE SCALE GENOMIC DNA]</scope>
    <source>
        <strain evidence="3">AG-1 IA</strain>
    </source>
</reference>
<dbReference type="STRING" id="983506.L8WVY7"/>
<evidence type="ECO:0000313" key="2">
    <source>
        <dbReference type="EMBL" id="ELU40982.1"/>
    </source>
</evidence>
<protein>
    <submittedName>
        <fullName evidence="2">Uncharacterized protein</fullName>
    </submittedName>
</protein>
<evidence type="ECO:0000313" key="3">
    <source>
        <dbReference type="Proteomes" id="UP000011668"/>
    </source>
</evidence>
<feature type="region of interest" description="Disordered" evidence="1">
    <location>
        <begin position="152"/>
        <end position="171"/>
    </location>
</feature>